<protein>
    <submittedName>
        <fullName evidence="1">Uncharacterized protein</fullName>
    </submittedName>
</protein>
<sequence length="51" mass="5604">MFEVLFINKWILGLLLVVCVACLQSCFQPMHDPEAEKPDAQVQCGFGSGSC</sequence>
<keyword evidence="2" id="KW-1185">Reference proteome</keyword>
<dbReference type="Proteomes" id="UP000005010">
    <property type="component" value="Chromosome"/>
</dbReference>
<dbReference type="KEGG" id="hce:HCW_02560"/>
<dbReference type="EMBL" id="CP003479">
    <property type="protein sequence ID" value="AFI03793.1"/>
    <property type="molecule type" value="Genomic_DNA"/>
</dbReference>
<evidence type="ECO:0000313" key="1">
    <source>
        <dbReference type="EMBL" id="AFI03793.1"/>
    </source>
</evidence>
<gene>
    <name evidence="1" type="ordered locus">HCW_02560</name>
</gene>
<dbReference type="RefSeq" id="WP_014660665.1">
    <property type="nucleotide sequence ID" value="NC_017737.1"/>
</dbReference>
<dbReference type="HOGENOM" id="CLU_214872_0_0_7"/>
<name>I0ELH4_HELC0</name>
<evidence type="ECO:0000313" key="2">
    <source>
        <dbReference type="Proteomes" id="UP000005010"/>
    </source>
</evidence>
<proteinExistence type="predicted"/>
<dbReference type="AlphaFoldDB" id="I0ELH4"/>
<organism evidence="1 2">
    <name type="scientific">Helicobacter cetorum (strain ATCC BAA-429 / MIT 00-7128)</name>
    <dbReference type="NCBI Taxonomy" id="182217"/>
    <lineage>
        <taxon>Bacteria</taxon>
        <taxon>Pseudomonadati</taxon>
        <taxon>Campylobacterota</taxon>
        <taxon>Epsilonproteobacteria</taxon>
        <taxon>Campylobacterales</taxon>
        <taxon>Helicobacteraceae</taxon>
        <taxon>Helicobacter</taxon>
    </lineage>
</organism>
<accession>I0ELH4</accession>
<dbReference type="PATRIC" id="fig|182217.3.peg.531"/>
<reference evidence="2" key="1">
    <citation type="submission" date="2012-04" db="EMBL/GenBank/DDBJ databases">
        <title>Complete genome sequence of Helicobacter cetorum strain MIT 00-7128.</title>
        <authorList>
            <person name="Kersulyte D."/>
            <person name="Berg D.E."/>
        </authorList>
    </citation>
    <scope>NUCLEOTIDE SEQUENCE [LARGE SCALE GENOMIC DNA]</scope>
    <source>
        <strain evidence="2">MIT 00-7128</strain>
    </source>
</reference>
<dbReference type="STRING" id="182217.HCW_02560"/>